<dbReference type="InterPro" id="IPR036796">
    <property type="entry name" value="Ribosomal_uL11_N_sf"/>
</dbReference>
<dbReference type="HAMAP" id="MF_00362">
    <property type="entry name" value="Ribosomal_uL10"/>
    <property type="match status" value="1"/>
</dbReference>
<dbReference type="InterPro" id="IPR022973">
    <property type="entry name" value="Ribosomal_uL10_bac"/>
</dbReference>
<dbReference type="Gene3D" id="3.30.190.20">
    <property type="match status" value="1"/>
</dbReference>
<feature type="domain" description="KOW" evidence="18">
    <location>
        <begin position="130"/>
        <end position="157"/>
    </location>
</feature>
<dbReference type="CDD" id="cd09891">
    <property type="entry name" value="NGN_Bact_1"/>
    <property type="match status" value="1"/>
</dbReference>
<dbReference type="Gene3D" id="6.10.250.2350">
    <property type="match status" value="1"/>
</dbReference>
<reference evidence="19" key="1">
    <citation type="journal article" date="2024" name="Gigascience">
        <title>Chromosome-level genome of the poultry shaft louse Menopon gallinae provides insight into the host-switching and adaptive evolution of parasitic lice.</title>
        <authorList>
            <person name="Xu Y."/>
            <person name="Ma L."/>
            <person name="Liu S."/>
            <person name="Liang Y."/>
            <person name="Liu Q."/>
            <person name="He Z."/>
            <person name="Tian L."/>
            <person name="Duan Y."/>
            <person name="Cai W."/>
            <person name="Li H."/>
            <person name="Song F."/>
        </authorList>
    </citation>
    <scope>NUCLEOTIDE SEQUENCE</scope>
    <source>
        <strain evidence="19">Cailab_2023a</strain>
    </source>
</reference>
<organism evidence="19">
    <name type="scientific">Menopon gallinae</name>
    <name type="common">poultry shaft louse</name>
    <dbReference type="NCBI Taxonomy" id="328185"/>
    <lineage>
        <taxon>Eukaryota</taxon>
        <taxon>Metazoa</taxon>
        <taxon>Ecdysozoa</taxon>
        <taxon>Arthropoda</taxon>
        <taxon>Hexapoda</taxon>
        <taxon>Insecta</taxon>
        <taxon>Pterygota</taxon>
        <taxon>Neoptera</taxon>
        <taxon>Paraneoptera</taxon>
        <taxon>Psocodea</taxon>
        <taxon>Troctomorpha</taxon>
        <taxon>Phthiraptera</taxon>
        <taxon>Amblycera</taxon>
        <taxon>Menoponidae</taxon>
        <taxon>Menopon</taxon>
    </lineage>
</organism>
<keyword evidence="8" id="KW-0804">Transcription</keyword>
<dbReference type="EMBL" id="JARGDH010000056">
    <property type="protein sequence ID" value="KAL0263959.1"/>
    <property type="molecule type" value="Genomic_DNA"/>
</dbReference>
<evidence type="ECO:0000256" key="5">
    <source>
        <dbReference type="ARBA" id="ARBA00022730"/>
    </source>
</evidence>
<dbReference type="InterPro" id="IPR005878">
    <property type="entry name" value="Ribosom_uL1_bac-type"/>
</dbReference>
<dbReference type="HAMAP" id="MF_01318_B">
    <property type="entry name" value="Ribosomal_uL1_B"/>
    <property type="match status" value="1"/>
</dbReference>
<dbReference type="InterPro" id="IPR023674">
    <property type="entry name" value="Ribosomal_uL1-like"/>
</dbReference>
<comment type="similarity">
    <text evidence="2">Belongs to the universal ribosomal protein uL1 family.</text>
</comment>
<dbReference type="GO" id="GO:0006412">
    <property type="term" value="P:translation"/>
    <property type="evidence" value="ECO:0007669"/>
    <property type="project" value="InterPro"/>
</dbReference>
<evidence type="ECO:0000313" key="19">
    <source>
        <dbReference type="EMBL" id="KAL0263959.1"/>
    </source>
</evidence>
<dbReference type="Pfam" id="PF03946">
    <property type="entry name" value="Ribosomal_L11_N"/>
    <property type="match status" value="1"/>
</dbReference>
<dbReference type="InterPro" id="IPR020783">
    <property type="entry name" value="Ribosomal_uL11_C"/>
</dbReference>
<evidence type="ECO:0000256" key="14">
    <source>
        <dbReference type="ARBA" id="ARBA00035707"/>
    </source>
</evidence>
<dbReference type="InterPro" id="IPR047865">
    <property type="entry name" value="Ribosomal_uL10_bac_type"/>
</dbReference>
<dbReference type="FunFam" id="1.10.10.250:FF:000001">
    <property type="entry name" value="50S ribosomal protein L11"/>
    <property type="match status" value="1"/>
</dbReference>
<dbReference type="InterPro" id="IPR016095">
    <property type="entry name" value="Ribosomal_uL1_3-a/b-sand"/>
</dbReference>
<evidence type="ECO:0000259" key="17">
    <source>
        <dbReference type="SMART" id="SM00738"/>
    </source>
</evidence>
<dbReference type="FunFam" id="3.40.50.790:FF:000001">
    <property type="entry name" value="50S ribosomal protein L1"/>
    <property type="match status" value="1"/>
</dbReference>
<dbReference type="InterPro" id="IPR001062">
    <property type="entry name" value="Transcrpt_antiterm_NusG"/>
</dbReference>
<evidence type="ECO:0000256" key="9">
    <source>
        <dbReference type="ARBA" id="ARBA00023274"/>
    </source>
</evidence>
<dbReference type="GO" id="GO:0019843">
    <property type="term" value="F:rRNA binding"/>
    <property type="evidence" value="ECO:0007669"/>
    <property type="project" value="UniProtKB-KW"/>
</dbReference>
<dbReference type="SUPFAM" id="SSF56808">
    <property type="entry name" value="Ribosomal protein L1"/>
    <property type="match status" value="1"/>
</dbReference>
<comment type="caution">
    <text evidence="19">The sequence shown here is derived from an EMBL/GenBank/DDBJ whole genome shotgun (WGS) entry which is preliminary data.</text>
</comment>
<keyword evidence="9 16" id="KW-0687">Ribonucleoprotein</keyword>
<dbReference type="SUPFAM" id="SSF82679">
    <property type="entry name" value="N-utilization substance G protein NusG, N-terminal domain"/>
    <property type="match status" value="1"/>
</dbReference>
<dbReference type="PROSITE" id="PS00359">
    <property type="entry name" value="RIBOSOMAL_L11"/>
    <property type="match status" value="1"/>
</dbReference>
<dbReference type="NCBIfam" id="TIGR01632">
    <property type="entry name" value="L11_bact"/>
    <property type="match status" value="1"/>
</dbReference>
<dbReference type="InterPro" id="IPR047050">
    <property type="entry name" value="NGN"/>
</dbReference>
<dbReference type="PROSITE" id="PS01199">
    <property type="entry name" value="RIBOSOMAL_L1"/>
    <property type="match status" value="1"/>
</dbReference>
<dbReference type="FunFam" id="3.30.1550.10:FF:000006">
    <property type="entry name" value="50S ribosomal protein L11"/>
    <property type="match status" value="1"/>
</dbReference>
<dbReference type="Gene3D" id="3.30.70.1730">
    <property type="match status" value="1"/>
</dbReference>
<dbReference type="Gene3D" id="2.30.30.30">
    <property type="match status" value="1"/>
</dbReference>
<gene>
    <name evidence="19" type="ORF">PYX00_011199</name>
</gene>
<evidence type="ECO:0000256" key="8">
    <source>
        <dbReference type="ARBA" id="ARBA00023163"/>
    </source>
</evidence>
<dbReference type="Pfam" id="PF00467">
    <property type="entry name" value="KOW"/>
    <property type="match status" value="1"/>
</dbReference>
<dbReference type="Gene3D" id="3.40.50.790">
    <property type="match status" value="1"/>
</dbReference>
<dbReference type="InterPro" id="IPR006519">
    <property type="entry name" value="Ribosomal_uL11_bac-typ"/>
</dbReference>
<sequence>MGRAWYILQTASQYEKKVEQEIRNKIEDGYFSGFVTDVLVPVEKAEEIKQGKKRIVERKVWPGYVMVEMDLPESAWREVLTELRKISGVSSVVGYDANRRERPLPMSQEEVRRITVNAGEVKTSIALLQEFEIGQEVKIKSGPFKDFQGKLEEVDYSRKRVKEVTFVAKKKVSTYVKLQVPAGKATPAPPVGPALGPHGVSAPQFVQQFNDRTKSFESGLIIPVVITVYSDKSFDFVLKTPPASVLIKKELGLSSGSKESHKVKVGALTKEQLRKIAEIKMPDLNANDIEAAMRIVAGTARSMGVDLAEAVALAKETSYVKFDASLDFSVKLNLKKSHTVRDTVVLPNQFKEEKRILVFAKGEKAEEARIAGASYVGDEDLVEKIKGGWLDFDVAVSTPDMMREVGKIGMVLGRRGLMPNPKTQTVTTDVAGAIAQLKKGRTEFRADKTGVINIAVGKVSMDSELVIENIKVFMNELLKRKPSDLKGDFVKSLAISSTMGPDYRGLSVSQLTSLRRKLRENSADLKVVKNNLAKIAFKNLNYNGLDAYLKGPTTVISAQPDSSSQVARILHDYTSESTLLIKGGMVEGEVYSAEQVIEFSKLPNRLEAIAQFMGVLNGAMSKLARTLKALAEAKSE</sequence>
<proteinExistence type="inferred from homology"/>
<dbReference type="PANTHER" id="PTHR36427:SF3">
    <property type="entry name" value="LARGE RIBOSOMAL SUBUNIT PROTEIN UL1M"/>
    <property type="match status" value="1"/>
</dbReference>
<dbReference type="NCBIfam" id="TIGR01169">
    <property type="entry name" value="rplA_bact"/>
    <property type="match status" value="1"/>
</dbReference>
<dbReference type="SMART" id="SM00738">
    <property type="entry name" value="NGN"/>
    <property type="match status" value="1"/>
</dbReference>
<dbReference type="CDD" id="cd00349">
    <property type="entry name" value="Ribosomal_L11"/>
    <property type="match status" value="1"/>
</dbReference>
<evidence type="ECO:0000256" key="16">
    <source>
        <dbReference type="RuleBase" id="RU003978"/>
    </source>
</evidence>
<keyword evidence="5" id="KW-0699">rRNA-binding</keyword>
<evidence type="ECO:0000256" key="7">
    <source>
        <dbReference type="ARBA" id="ARBA00022980"/>
    </source>
</evidence>
<dbReference type="InterPro" id="IPR020785">
    <property type="entry name" value="Ribosomal_uL11_CS"/>
</dbReference>
<evidence type="ECO:0000256" key="12">
    <source>
        <dbReference type="ARBA" id="ARBA00035320"/>
    </source>
</evidence>
<dbReference type="HAMAP" id="MF_00736">
    <property type="entry name" value="Ribosomal_uL11"/>
    <property type="match status" value="1"/>
</dbReference>
<keyword evidence="4" id="KW-0488">Methylation</keyword>
<protein>
    <recommendedName>
        <fullName evidence="14">Large ribosomal subunit protein uL10m</fullName>
    </recommendedName>
    <alternativeName>
        <fullName evidence="15">39S ribosomal protein L10, mitochondrial</fullName>
    </alternativeName>
    <alternativeName>
        <fullName evidence="13">60S ribosomal protein L10a</fullName>
    </alternativeName>
    <alternativeName>
        <fullName evidence="12">60S ribosomal protein L12</fullName>
    </alternativeName>
    <alternativeName>
        <fullName evidence="10">Large ribosomal subunit protein uL11</fullName>
    </alternativeName>
    <alternativeName>
        <fullName evidence="11">Large ribosomal subunit protein uL1c</fullName>
    </alternativeName>
</protein>
<evidence type="ECO:0000256" key="1">
    <source>
        <dbReference type="ARBA" id="ARBA00008889"/>
    </source>
</evidence>
<dbReference type="CDD" id="cd06091">
    <property type="entry name" value="KOW_NusG"/>
    <property type="match status" value="1"/>
</dbReference>
<dbReference type="Gene3D" id="1.10.10.250">
    <property type="entry name" value="Ribosomal protein L11, C-terminal domain"/>
    <property type="match status" value="1"/>
</dbReference>
<dbReference type="InterPro" id="IPR014722">
    <property type="entry name" value="Rib_uL2_dom2"/>
</dbReference>
<evidence type="ECO:0000256" key="3">
    <source>
        <dbReference type="ARBA" id="ARBA00010537"/>
    </source>
</evidence>
<evidence type="ECO:0000259" key="18">
    <source>
        <dbReference type="SMART" id="SM00739"/>
    </source>
</evidence>
<evidence type="ECO:0000256" key="6">
    <source>
        <dbReference type="ARBA" id="ARBA00022884"/>
    </source>
</evidence>
<dbReference type="InterPro" id="IPR043141">
    <property type="entry name" value="Ribosomal_uL10-like_sf"/>
</dbReference>
<dbReference type="SUPFAM" id="SSF54747">
    <property type="entry name" value="Ribosomal L11/L12e N-terminal domain"/>
    <property type="match status" value="1"/>
</dbReference>
<dbReference type="Pfam" id="PF02357">
    <property type="entry name" value="NusG"/>
    <property type="match status" value="1"/>
</dbReference>
<dbReference type="GO" id="GO:0032784">
    <property type="term" value="P:regulation of DNA-templated transcription elongation"/>
    <property type="evidence" value="ECO:0007669"/>
    <property type="project" value="InterPro"/>
</dbReference>
<dbReference type="CDD" id="cd05797">
    <property type="entry name" value="Ribosomal_L10"/>
    <property type="match status" value="1"/>
</dbReference>
<feature type="domain" description="NusG-like N-terminal" evidence="17">
    <location>
        <begin position="2"/>
        <end position="118"/>
    </location>
</feature>
<name>A0AAW2H6N0_9NEOP</name>
<evidence type="ECO:0000256" key="15">
    <source>
        <dbReference type="ARBA" id="ARBA00035716"/>
    </source>
</evidence>
<accession>A0AAW2H6N0</accession>
<evidence type="ECO:0000256" key="11">
    <source>
        <dbReference type="ARBA" id="ARBA00035205"/>
    </source>
</evidence>
<dbReference type="SUPFAM" id="SSF160369">
    <property type="entry name" value="Ribosomal protein L10-like"/>
    <property type="match status" value="1"/>
</dbReference>
<dbReference type="CDD" id="cd00403">
    <property type="entry name" value="Ribosomal_L1"/>
    <property type="match status" value="1"/>
</dbReference>
<dbReference type="SUPFAM" id="SSF46906">
    <property type="entry name" value="Ribosomal protein L11, C-terminal domain"/>
    <property type="match status" value="1"/>
</dbReference>
<dbReference type="InterPro" id="IPR008991">
    <property type="entry name" value="Translation_prot_SH3-like_sf"/>
</dbReference>
<dbReference type="NCBIfam" id="NF000955">
    <property type="entry name" value="PRK00099.1-1"/>
    <property type="match status" value="1"/>
</dbReference>
<evidence type="ECO:0000256" key="13">
    <source>
        <dbReference type="ARBA" id="ARBA00035370"/>
    </source>
</evidence>
<dbReference type="GO" id="GO:0003735">
    <property type="term" value="F:structural constituent of ribosome"/>
    <property type="evidence" value="ECO:0007669"/>
    <property type="project" value="InterPro"/>
</dbReference>
<comment type="similarity">
    <text evidence="3 16">Belongs to the universal ribosomal protein uL11 family.</text>
</comment>
<keyword evidence="7 16" id="KW-0689">Ribosomal protein</keyword>
<comment type="similarity">
    <text evidence="1">Belongs to the universal ribosomal protein uL10 family.</text>
</comment>
<dbReference type="Pfam" id="PF00687">
    <property type="entry name" value="Ribosomal_L1"/>
    <property type="match status" value="1"/>
</dbReference>
<evidence type="ECO:0000256" key="4">
    <source>
        <dbReference type="ARBA" id="ARBA00022481"/>
    </source>
</evidence>
<dbReference type="InterPro" id="IPR000911">
    <property type="entry name" value="Ribosomal_uL11"/>
</dbReference>
<dbReference type="InterPro" id="IPR023673">
    <property type="entry name" value="Ribosomal_uL1_CS"/>
</dbReference>
<dbReference type="InterPro" id="IPR005824">
    <property type="entry name" value="KOW"/>
</dbReference>
<dbReference type="AlphaFoldDB" id="A0AAW2H6N0"/>
<evidence type="ECO:0000256" key="10">
    <source>
        <dbReference type="ARBA" id="ARBA00035203"/>
    </source>
</evidence>
<dbReference type="Pfam" id="PF00298">
    <property type="entry name" value="Ribosomal_L11"/>
    <property type="match status" value="1"/>
</dbReference>
<dbReference type="PRINTS" id="PR00338">
    <property type="entry name" value="NUSGTNSCPFCT"/>
</dbReference>
<dbReference type="SMART" id="SM00649">
    <property type="entry name" value="RL11"/>
    <property type="match status" value="1"/>
</dbReference>
<dbReference type="InterPro" id="IPR028364">
    <property type="entry name" value="Ribosomal_uL1/biogenesis"/>
</dbReference>
<dbReference type="Gene3D" id="3.30.1550.10">
    <property type="entry name" value="Ribosomal protein L11/L12, N-terminal domain"/>
    <property type="match status" value="1"/>
</dbReference>
<evidence type="ECO:0000256" key="2">
    <source>
        <dbReference type="ARBA" id="ARBA00010531"/>
    </source>
</evidence>
<dbReference type="SMART" id="SM00739">
    <property type="entry name" value="KOW"/>
    <property type="match status" value="1"/>
</dbReference>
<dbReference type="SUPFAM" id="SSF50104">
    <property type="entry name" value="Translation proteins SH3-like domain"/>
    <property type="match status" value="1"/>
</dbReference>
<dbReference type="InterPro" id="IPR006645">
    <property type="entry name" value="NGN-like_dom"/>
</dbReference>
<keyword evidence="6" id="KW-0694">RNA-binding</keyword>
<dbReference type="Gene3D" id="3.30.70.940">
    <property type="entry name" value="NusG, N-terminal domain"/>
    <property type="match status" value="1"/>
</dbReference>
<dbReference type="GO" id="GO:0015934">
    <property type="term" value="C:large ribosomal subunit"/>
    <property type="evidence" value="ECO:0007669"/>
    <property type="project" value="InterPro"/>
</dbReference>
<dbReference type="InterPro" id="IPR036769">
    <property type="entry name" value="Ribosomal_uL11_C_sf"/>
</dbReference>
<dbReference type="InterPro" id="IPR020784">
    <property type="entry name" value="Ribosomal_uL11_N"/>
</dbReference>
<dbReference type="InterPro" id="IPR036735">
    <property type="entry name" value="NGN_dom_sf"/>
</dbReference>
<dbReference type="GO" id="GO:0006354">
    <property type="term" value="P:DNA-templated transcription elongation"/>
    <property type="evidence" value="ECO:0007669"/>
    <property type="project" value="InterPro"/>
</dbReference>
<dbReference type="PANTHER" id="PTHR36427">
    <property type="entry name" value="54S RIBOSOMAL PROTEIN L1, MITOCHONDRIAL"/>
    <property type="match status" value="1"/>
</dbReference>